<evidence type="ECO:0000313" key="2">
    <source>
        <dbReference type="EMBL" id="KAG5544217.1"/>
    </source>
</evidence>
<dbReference type="AlphaFoldDB" id="A0AAV6JVT3"/>
<feature type="compositionally biased region" description="Polar residues" evidence="1">
    <location>
        <begin position="74"/>
        <end position="84"/>
    </location>
</feature>
<reference evidence="2 3" key="1">
    <citation type="submission" date="2020-08" db="EMBL/GenBank/DDBJ databases">
        <title>Plant Genome Project.</title>
        <authorList>
            <person name="Zhang R.-G."/>
        </authorList>
    </citation>
    <scope>NUCLEOTIDE SEQUENCE [LARGE SCALE GENOMIC DNA]</scope>
    <source>
        <strain evidence="2">WSP0</strain>
        <tissue evidence="2">Leaf</tissue>
    </source>
</reference>
<evidence type="ECO:0000256" key="1">
    <source>
        <dbReference type="SAM" id="MobiDB-lite"/>
    </source>
</evidence>
<gene>
    <name evidence="2" type="ORF">RHGRI_016837</name>
</gene>
<accession>A0AAV6JVT3</accession>
<sequence length="159" mass="17869">MPVEIPWKLLPNKVKIVGMLLSQDHESPTIKRQWTGPHCHEHLDATSMRAPAVTTSSGREMAKASKSHRHGETGYQSRTTNSQPLQIINHCPGLEKSDREKTLARINQLEKAPPKGEIFQCWGRDPRRPPKAETTKKKPPTTSLLQPKKQSDTDGKRLG</sequence>
<evidence type="ECO:0000313" key="3">
    <source>
        <dbReference type="Proteomes" id="UP000823749"/>
    </source>
</evidence>
<organism evidence="2 3">
    <name type="scientific">Rhododendron griersonianum</name>
    <dbReference type="NCBI Taxonomy" id="479676"/>
    <lineage>
        <taxon>Eukaryota</taxon>
        <taxon>Viridiplantae</taxon>
        <taxon>Streptophyta</taxon>
        <taxon>Embryophyta</taxon>
        <taxon>Tracheophyta</taxon>
        <taxon>Spermatophyta</taxon>
        <taxon>Magnoliopsida</taxon>
        <taxon>eudicotyledons</taxon>
        <taxon>Gunneridae</taxon>
        <taxon>Pentapetalae</taxon>
        <taxon>asterids</taxon>
        <taxon>Ericales</taxon>
        <taxon>Ericaceae</taxon>
        <taxon>Ericoideae</taxon>
        <taxon>Rhodoreae</taxon>
        <taxon>Rhododendron</taxon>
    </lineage>
</organism>
<protein>
    <submittedName>
        <fullName evidence="2">Uncharacterized protein</fullName>
    </submittedName>
</protein>
<name>A0AAV6JVT3_9ERIC</name>
<comment type="caution">
    <text evidence="2">The sequence shown here is derived from an EMBL/GenBank/DDBJ whole genome shotgun (WGS) entry which is preliminary data.</text>
</comment>
<feature type="compositionally biased region" description="Basic and acidic residues" evidence="1">
    <location>
        <begin position="149"/>
        <end position="159"/>
    </location>
</feature>
<proteinExistence type="predicted"/>
<feature type="region of interest" description="Disordered" evidence="1">
    <location>
        <begin position="55"/>
        <end position="84"/>
    </location>
</feature>
<keyword evidence="3" id="KW-1185">Reference proteome</keyword>
<dbReference type="Proteomes" id="UP000823749">
    <property type="component" value="Chromosome 6"/>
</dbReference>
<feature type="region of interest" description="Disordered" evidence="1">
    <location>
        <begin position="107"/>
        <end position="159"/>
    </location>
</feature>
<feature type="compositionally biased region" description="Basic and acidic residues" evidence="1">
    <location>
        <begin position="124"/>
        <end position="136"/>
    </location>
</feature>
<dbReference type="EMBL" id="JACTNZ010000006">
    <property type="protein sequence ID" value="KAG5544217.1"/>
    <property type="molecule type" value="Genomic_DNA"/>
</dbReference>